<reference evidence="7 8" key="1">
    <citation type="submission" date="2023-07" db="EMBL/GenBank/DDBJ databases">
        <title>Sorghum-associated microbial communities from plants grown in Nebraska, USA.</title>
        <authorList>
            <person name="Schachtman D."/>
        </authorList>
    </citation>
    <scope>NUCLEOTIDE SEQUENCE [LARGE SCALE GENOMIC DNA]</scope>
    <source>
        <strain evidence="7 8">BE308</strain>
    </source>
</reference>
<dbReference type="Proteomes" id="UP001268089">
    <property type="component" value="Unassembled WGS sequence"/>
</dbReference>
<comment type="similarity">
    <text evidence="2 6">Belongs to the group II decarboxylase family.</text>
</comment>
<dbReference type="InterPro" id="IPR010977">
    <property type="entry name" value="Aromatic_deC"/>
</dbReference>
<dbReference type="Gene3D" id="3.90.1150.10">
    <property type="entry name" value="Aspartate Aminotransferase, domain 1"/>
    <property type="match status" value="1"/>
</dbReference>
<evidence type="ECO:0000256" key="5">
    <source>
        <dbReference type="ARBA" id="ARBA00023239"/>
    </source>
</evidence>
<keyword evidence="4 6" id="KW-0663">Pyridoxal phosphate</keyword>
<dbReference type="PRINTS" id="PR00800">
    <property type="entry name" value="YHDCRBOXLASE"/>
</dbReference>
<evidence type="ECO:0000256" key="1">
    <source>
        <dbReference type="ARBA" id="ARBA00001933"/>
    </source>
</evidence>
<dbReference type="InterPro" id="IPR015421">
    <property type="entry name" value="PyrdxlP-dep_Trfase_major"/>
</dbReference>
<evidence type="ECO:0000313" key="8">
    <source>
        <dbReference type="Proteomes" id="UP001268089"/>
    </source>
</evidence>
<dbReference type="EMBL" id="JAVDXO010000001">
    <property type="protein sequence ID" value="MDR7304743.1"/>
    <property type="molecule type" value="Genomic_DNA"/>
</dbReference>
<comment type="caution">
    <text evidence="7">The sequence shown here is derived from an EMBL/GenBank/DDBJ whole genome shotgun (WGS) entry which is preliminary data.</text>
</comment>
<dbReference type="PANTHER" id="PTHR11999:SF70">
    <property type="entry name" value="MIP05841P"/>
    <property type="match status" value="1"/>
</dbReference>
<keyword evidence="5 6" id="KW-0456">Lyase</keyword>
<protein>
    <submittedName>
        <fullName evidence="7">Glutamate/tyrosine decarboxylase-like PLP-dependent enzyme</fullName>
    </submittedName>
</protein>
<evidence type="ECO:0000313" key="7">
    <source>
        <dbReference type="EMBL" id="MDR7304743.1"/>
    </source>
</evidence>
<sequence length="486" mass="51884">MAQPATTPFQAAADSLDPTDWNAVRQMGHRMLDDMVDMLAGLREAPVWQPMPADKRQALRSGDVPTAPGDLGAVYQDFQTLVQPYGSGNIHPRFVGWVQGGGNPVGMLAELLTAATNPNLGGRDHAPIEVERQVIRWAAQMLGFPQDASGVLVTGTSMANLIAVLVARTRALGTAVRQEGLQGQPLVAYTSVEAHNCVARAMDMAGLGSQALRLIGLDAQHRMDMDVLQATIARDRAAGLQPFMVIGSAGTVDTGAVDDLVAISALTRAQGLWFHVDAAFGALAMLSPAQRHLVAGLSEADSVAFDFHKWAQVPYDAGCILVRDAALHASTFATQPAYLQRSARGLAGNHPWPTDFGPDLSRGFRALKVWMTLKTYGTDKLGQVVAGNCALAQQLAQRVRADASLELLAPVTLNVVCFRVLADVPDLDAFNADVVADVQESGVAVPSTTRVDGKMAIRVAFVNHRTREEDLDLLLGAIRQAADHRT</sequence>
<comment type="cofactor">
    <cofactor evidence="1 6">
        <name>pyridoxal 5'-phosphate</name>
        <dbReference type="ChEBI" id="CHEBI:597326"/>
    </cofactor>
</comment>
<dbReference type="Gene3D" id="3.40.640.10">
    <property type="entry name" value="Type I PLP-dependent aspartate aminotransferase-like (Major domain)"/>
    <property type="match status" value="1"/>
</dbReference>
<keyword evidence="8" id="KW-1185">Reference proteome</keyword>
<keyword evidence="3" id="KW-0210">Decarboxylase</keyword>
<dbReference type="PANTHER" id="PTHR11999">
    <property type="entry name" value="GROUP II PYRIDOXAL-5-PHOSPHATE DECARBOXYLASE"/>
    <property type="match status" value="1"/>
</dbReference>
<dbReference type="RefSeq" id="WP_310338138.1">
    <property type="nucleotide sequence ID" value="NZ_JAVDXO010000001.1"/>
</dbReference>
<dbReference type="Pfam" id="PF00282">
    <property type="entry name" value="Pyridoxal_deC"/>
    <property type="match status" value="1"/>
</dbReference>
<dbReference type="InterPro" id="IPR002129">
    <property type="entry name" value="PyrdxlP-dep_de-COase"/>
</dbReference>
<evidence type="ECO:0000256" key="2">
    <source>
        <dbReference type="ARBA" id="ARBA00009533"/>
    </source>
</evidence>
<organism evidence="7 8">
    <name type="scientific">Rhodoferax saidenbachensis</name>
    <dbReference type="NCBI Taxonomy" id="1484693"/>
    <lineage>
        <taxon>Bacteria</taxon>
        <taxon>Pseudomonadati</taxon>
        <taxon>Pseudomonadota</taxon>
        <taxon>Betaproteobacteria</taxon>
        <taxon>Burkholderiales</taxon>
        <taxon>Comamonadaceae</taxon>
        <taxon>Rhodoferax</taxon>
    </lineage>
</organism>
<evidence type="ECO:0000256" key="4">
    <source>
        <dbReference type="ARBA" id="ARBA00022898"/>
    </source>
</evidence>
<dbReference type="SUPFAM" id="SSF53383">
    <property type="entry name" value="PLP-dependent transferases"/>
    <property type="match status" value="1"/>
</dbReference>
<dbReference type="Gene3D" id="1.20.1340.10">
    <property type="entry name" value="dopa decarboxylase, N-terminal domain"/>
    <property type="match status" value="1"/>
</dbReference>
<name>A0ABU1ZH72_9BURK</name>
<dbReference type="InterPro" id="IPR015424">
    <property type="entry name" value="PyrdxlP-dep_Trfase"/>
</dbReference>
<gene>
    <name evidence="7" type="ORF">J2X15_000009</name>
</gene>
<proteinExistence type="inferred from homology"/>
<dbReference type="InterPro" id="IPR015422">
    <property type="entry name" value="PyrdxlP-dep_Trfase_small"/>
</dbReference>
<evidence type="ECO:0000256" key="3">
    <source>
        <dbReference type="ARBA" id="ARBA00022793"/>
    </source>
</evidence>
<accession>A0ABU1ZH72</accession>
<evidence type="ECO:0000256" key="6">
    <source>
        <dbReference type="RuleBase" id="RU000382"/>
    </source>
</evidence>